<dbReference type="InterPro" id="IPR006312">
    <property type="entry name" value="TatA/E"/>
</dbReference>
<evidence type="ECO:0000256" key="5">
    <source>
        <dbReference type="ARBA" id="ARBA00022927"/>
    </source>
</evidence>
<dbReference type="GO" id="GO:0033281">
    <property type="term" value="C:TAT protein transport complex"/>
    <property type="evidence" value="ECO:0007669"/>
    <property type="project" value="UniProtKB-UniRule"/>
</dbReference>
<reference evidence="11 12" key="1">
    <citation type="submission" date="2019-07" db="EMBL/GenBank/DDBJ databases">
        <title>Whole genome shotgun sequence of Terrabacter aerolatus NBRC 106305.</title>
        <authorList>
            <person name="Hosoyama A."/>
            <person name="Uohara A."/>
            <person name="Ohji S."/>
            <person name="Ichikawa N."/>
        </authorList>
    </citation>
    <scope>NUCLEOTIDE SEQUENCE [LARGE SCALE GENOMIC DNA]</scope>
    <source>
        <strain evidence="11 12">NBRC 106305</strain>
    </source>
</reference>
<organism evidence="11 12">
    <name type="scientific">Terrabacter aerolatus</name>
    <dbReference type="NCBI Taxonomy" id="422442"/>
    <lineage>
        <taxon>Bacteria</taxon>
        <taxon>Bacillati</taxon>
        <taxon>Actinomycetota</taxon>
        <taxon>Actinomycetes</taxon>
        <taxon>Micrococcales</taxon>
        <taxon>Intrasporangiaceae</taxon>
        <taxon>Terrabacter</taxon>
    </lineage>
</organism>
<dbReference type="PANTHER" id="PTHR42982">
    <property type="entry name" value="SEC-INDEPENDENT PROTEIN TRANSLOCASE PROTEIN TATA"/>
    <property type="match status" value="1"/>
</dbReference>
<proteinExistence type="inferred from homology"/>
<evidence type="ECO:0000256" key="6">
    <source>
        <dbReference type="ARBA" id="ARBA00022989"/>
    </source>
</evidence>
<feature type="transmembrane region" description="Helical" evidence="9">
    <location>
        <begin position="6"/>
        <end position="23"/>
    </location>
</feature>
<keyword evidence="3 9" id="KW-1003">Cell membrane</keyword>
<feature type="compositionally biased region" description="Polar residues" evidence="10">
    <location>
        <begin position="107"/>
        <end position="120"/>
    </location>
</feature>
<keyword evidence="7 9" id="KW-0811">Translocation</keyword>
<feature type="compositionally biased region" description="Basic and acidic residues" evidence="10">
    <location>
        <begin position="43"/>
        <end position="57"/>
    </location>
</feature>
<feature type="compositionally biased region" description="Basic and acidic residues" evidence="10">
    <location>
        <begin position="70"/>
        <end position="99"/>
    </location>
</feature>
<name>A0A512D277_9MICO</name>
<comment type="subunit">
    <text evidence="9">The Tat system comprises two distinct complexes: a TatABC complex, containing multiple copies of TatA, TatB and TatC subunits, and a separate TatA complex, containing only TatA subunits. Substrates initially bind to the TatABC complex, which probably triggers association of the separate TatA complex to form the active translocon.</text>
</comment>
<dbReference type="Proteomes" id="UP000321534">
    <property type="component" value="Unassembled WGS sequence"/>
</dbReference>
<evidence type="ECO:0000256" key="9">
    <source>
        <dbReference type="HAMAP-Rule" id="MF_00236"/>
    </source>
</evidence>
<dbReference type="Pfam" id="PF02416">
    <property type="entry name" value="TatA_B_E"/>
    <property type="match status" value="1"/>
</dbReference>
<comment type="caution">
    <text evidence="11">The sequence shown here is derived from an EMBL/GenBank/DDBJ whole genome shotgun (WGS) entry which is preliminary data.</text>
</comment>
<dbReference type="PANTHER" id="PTHR42982:SF8">
    <property type="entry name" value="SEC-INDEPENDENT PROTEIN TRANSLOCASE PROTEIN TATA"/>
    <property type="match status" value="1"/>
</dbReference>
<evidence type="ECO:0000256" key="3">
    <source>
        <dbReference type="ARBA" id="ARBA00022475"/>
    </source>
</evidence>
<evidence type="ECO:0000313" key="11">
    <source>
        <dbReference type="EMBL" id="GEO30568.1"/>
    </source>
</evidence>
<evidence type="ECO:0000256" key="1">
    <source>
        <dbReference type="ARBA" id="ARBA00004162"/>
    </source>
</evidence>
<dbReference type="InterPro" id="IPR003369">
    <property type="entry name" value="TatA/B/E"/>
</dbReference>
<evidence type="ECO:0000256" key="2">
    <source>
        <dbReference type="ARBA" id="ARBA00022448"/>
    </source>
</evidence>
<accession>A0A512D277</accession>
<dbReference type="GO" id="GO:0043953">
    <property type="term" value="P:protein transport by the Tat complex"/>
    <property type="evidence" value="ECO:0007669"/>
    <property type="project" value="UniProtKB-UniRule"/>
</dbReference>
<protein>
    <recommendedName>
        <fullName evidence="9">Sec-independent protein translocase protein TatA</fullName>
    </recommendedName>
</protein>
<dbReference type="NCBIfam" id="NF001854">
    <property type="entry name" value="PRK00575.1"/>
    <property type="match status" value="1"/>
</dbReference>
<comment type="function">
    <text evidence="9">Part of the twin-arginine translocation (Tat) system that transports large folded proteins containing a characteristic twin-arginine motif in their signal peptide across membranes. TatA could form the protein-conducting channel of the Tat system.</text>
</comment>
<dbReference type="RefSeq" id="WP_147066629.1">
    <property type="nucleotide sequence ID" value="NZ_BAAARO010000012.1"/>
</dbReference>
<sequence>MLRNLSPAHIMIVVVVLVVLFGWKRLPDMARSLGRSARVFKSEVDELKKDGKPDPSEASRSTVPGDVVDTEERRRVADEQLAEAERRAAEARAEADRLRAAAAATRPTASSGVPSSTSMNGADEVRRDPAL</sequence>
<keyword evidence="5 9" id="KW-0653">Protein transport</keyword>
<keyword evidence="12" id="KW-1185">Reference proteome</keyword>
<evidence type="ECO:0000256" key="8">
    <source>
        <dbReference type="ARBA" id="ARBA00023136"/>
    </source>
</evidence>
<feature type="region of interest" description="Disordered" evidence="10">
    <location>
        <begin position="43"/>
        <end position="131"/>
    </location>
</feature>
<keyword evidence="2 9" id="KW-0813">Transport</keyword>
<dbReference type="GO" id="GO:0008320">
    <property type="term" value="F:protein transmembrane transporter activity"/>
    <property type="evidence" value="ECO:0007669"/>
    <property type="project" value="UniProtKB-UniRule"/>
</dbReference>
<comment type="similarity">
    <text evidence="9">Belongs to the TatA/E family.</text>
</comment>
<comment type="subcellular location">
    <subcellularLocation>
        <location evidence="1 9">Cell membrane</location>
        <topology evidence="1 9">Single-pass membrane protein</topology>
    </subcellularLocation>
</comment>
<evidence type="ECO:0000256" key="10">
    <source>
        <dbReference type="SAM" id="MobiDB-lite"/>
    </source>
</evidence>
<dbReference type="EMBL" id="BJYX01000011">
    <property type="protein sequence ID" value="GEO30568.1"/>
    <property type="molecule type" value="Genomic_DNA"/>
</dbReference>
<dbReference type="AlphaFoldDB" id="A0A512D277"/>
<dbReference type="OrthoDB" id="5245163at2"/>
<gene>
    <name evidence="9" type="primary">tatA</name>
    <name evidence="11" type="ORF">TAE01_23780</name>
</gene>
<keyword evidence="4 9" id="KW-0812">Transmembrane</keyword>
<keyword evidence="8 9" id="KW-0472">Membrane</keyword>
<keyword evidence="6 9" id="KW-1133">Transmembrane helix</keyword>
<evidence type="ECO:0000256" key="7">
    <source>
        <dbReference type="ARBA" id="ARBA00023010"/>
    </source>
</evidence>
<dbReference type="Gene3D" id="1.20.5.3310">
    <property type="match status" value="1"/>
</dbReference>
<evidence type="ECO:0000256" key="4">
    <source>
        <dbReference type="ARBA" id="ARBA00022692"/>
    </source>
</evidence>
<evidence type="ECO:0000313" key="12">
    <source>
        <dbReference type="Proteomes" id="UP000321534"/>
    </source>
</evidence>
<dbReference type="HAMAP" id="MF_00236">
    <property type="entry name" value="TatA_E"/>
    <property type="match status" value="1"/>
</dbReference>